<accession>A0A8H6TPZ2</accession>
<sequence>MFSRPSTPTTGRFRSRFSRRKWGAPVVLGGVAGLLLVLFLVSRVFSGGGDYDDMDSEPPAPAKPDTQHDLPSPGSPDHPHYPSYGSGSDDAANSAIDALFARQSTTLVQAAWRYRLKNDRDPPQGYKAWFRFAQENKCLIDDYDQVYRDFAPFYQLAGRKHRDKHGDKYFGAMVEKAAGTIDELDMGLRTFTVRDHEVGTVDEWKSNYDDEWNGMLRNLSKALPNLKLIVNHRDEPRVAFDVRHLGEDDLVLSPNDMMFFRNEPAPTSDFYFHNGHCRISNDPNGQKVRPVLARSIDRRVDLRRELPLVFRLLGLAGPEPRTAHGRRSITVFYEHFCQLEGCDADKIKAEYGITGENAARGRLHPHPFAAPSWPHCCGQDPRSPSHTRASASGGVGRAISYLDTLEVPIIENTPFEVDLKESMAEATSKYPDAAGVFVRRHGSDW</sequence>
<dbReference type="AlphaFoldDB" id="A0A8H6TPZ2"/>
<organism evidence="2 3">
    <name type="scientific">Mycena chlorophos</name>
    <name type="common">Agaric fungus</name>
    <name type="synonym">Agaricus chlorophos</name>
    <dbReference type="NCBI Taxonomy" id="658473"/>
    <lineage>
        <taxon>Eukaryota</taxon>
        <taxon>Fungi</taxon>
        <taxon>Dikarya</taxon>
        <taxon>Basidiomycota</taxon>
        <taxon>Agaricomycotina</taxon>
        <taxon>Agaricomycetes</taxon>
        <taxon>Agaricomycetidae</taxon>
        <taxon>Agaricales</taxon>
        <taxon>Marasmiineae</taxon>
        <taxon>Mycenaceae</taxon>
        <taxon>Mycena</taxon>
    </lineage>
</organism>
<feature type="region of interest" description="Disordered" evidence="1">
    <location>
        <begin position="51"/>
        <end position="87"/>
    </location>
</feature>
<evidence type="ECO:0000313" key="3">
    <source>
        <dbReference type="Proteomes" id="UP000613580"/>
    </source>
</evidence>
<dbReference type="Proteomes" id="UP000613580">
    <property type="component" value="Unassembled WGS sequence"/>
</dbReference>
<dbReference type="GO" id="GO:0046570">
    <property type="term" value="F:methylthioribulose 1-phosphate dehydratase activity"/>
    <property type="evidence" value="ECO:0007669"/>
    <property type="project" value="TreeGrafter"/>
</dbReference>
<dbReference type="EMBL" id="JACAZE010000002">
    <property type="protein sequence ID" value="KAF7320666.1"/>
    <property type="molecule type" value="Genomic_DNA"/>
</dbReference>
<keyword evidence="3" id="KW-1185">Reference proteome</keyword>
<dbReference type="GO" id="GO:0005737">
    <property type="term" value="C:cytoplasm"/>
    <property type="evidence" value="ECO:0007669"/>
    <property type="project" value="TreeGrafter"/>
</dbReference>
<dbReference type="SUPFAM" id="SSF53639">
    <property type="entry name" value="AraD/HMP-PK domain-like"/>
    <property type="match status" value="1"/>
</dbReference>
<gene>
    <name evidence="2" type="ORF">HMN09_00151600</name>
</gene>
<proteinExistence type="predicted"/>
<name>A0A8H6TPZ2_MYCCL</name>
<reference evidence="2" key="1">
    <citation type="submission" date="2020-05" db="EMBL/GenBank/DDBJ databases">
        <title>Mycena genomes resolve the evolution of fungal bioluminescence.</title>
        <authorList>
            <person name="Tsai I.J."/>
        </authorList>
    </citation>
    <scope>NUCLEOTIDE SEQUENCE</scope>
    <source>
        <strain evidence="2">110903Hualien_Pintung</strain>
    </source>
</reference>
<comment type="caution">
    <text evidence="2">The sequence shown here is derived from an EMBL/GenBank/DDBJ whole genome shotgun (WGS) entry which is preliminary data.</text>
</comment>
<protein>
    <submittedName>
        <fullName evidence="2">CAP10 domain-containing protein</fullName>
    </submittedName>
</protein>
<dbReference type="Gene3D" id="3.40.225.10">
    <property type="entry name" value="Class II aldolase/adducin N-terminal domain"/>
    <property type="match status" value="1"/>
</dbReference>
<dbReference type="InterPro" id="IPR036409">
    <property type="entry name" value="Aldolase_II/adducin_N_sf"/>
</dbReference>
<evidence type="ECO:0000313" key="2">
    <source>
        <dbReference type="EMBL" id="KAF7320666.1"/>
    </source>
</evidence>
<dbReference type="PANTHER" id="PTHR10640:SF7">
    <property type="entry name" value="METHYLTHIORIBULOSE-1-PHOSPHATE DEHYDRATASE"/>
    <property type="match status" value="1"/>
</dbReference>
<dbReference type="GO" id="GO:0019509">
    <property type="term" value="P:L-methionine salvage from methylthioadenosine"/>
    <property type="evidence" value="ECO:0007669"/>
    <property type="project" value="TreeGrafter"/>
</dbReference>
<evidence type="ECO:0000256" key="1">
    <source>
        <dbReference type="SAM" id="MobiDB-lite"/>
    </source>
</evidence>
<dbReference type="OrthoDB" id="541052at2759"/>
<dbReference type="PANTHER" id="PTHR10640">
    <property type="entry name" value="METHYLTHIORIBULOSE-1-PHOSPHATE DEHYDRATASE"/>
    <property type="match status" value="1"/>
</dbReference>